<reference evidence="6 7" key="1">
    <citation type="submission" date="2018-09" db="EMBL/GenBank/DDBJ databases">
        <title>Metagenome Assembled Genomes from an Advanced Water Purification Facility.</title>
        <authorList>
            <person name="Stamps B.W."/>
            <person name="Spear J.R."/>
        </authorList>
    </citation>
    <scope>NUCLEOTIDE SEQUENCE [LARGE SCALE GENOMIC DNA]</scope>
    <source>
        <strain evidence="6">Bin_27_1</strain>
    </source>
</reference>
<dbReference type="Gene3D" id="3.30.450.20">
    <property type="entry name" value="PAS domain"/>
    <property type="match status" value="2"/>
</dbReference>
<dbReference type="FunFam" id="3.30.70.270:FF:000001">
    <property type="entry name" value="Diguanylate cyclase domain protein"/>
    <property type="match status" value="1"/>
</dbReference>
<evidence type="ECO:0000313" key="7">
    <source>
        <dbReference type="Proteomes" id="UP000321192"/>
    </source>
</evidence>
<name>A0A5C7SLS6_THASP</name>
<dbReference type="InterPro" id="IPR029787">
    <property type="entry name" value="Nucleotide_cyclase"/>
</dbReference>
<dbReference type="RefSeq" id="WP_276658785.1">
    <property type="nucleotide sequence ID" value="NZ_SSFD01000182.1"/>
</dbReference>
<sequence>VERVFGLSSKALMDLGCWKTLLVDEDRPLFERHITRLVQGQSSDLILRARHRDGSLRHLRSCAVVDRGEAGRGAGRLYGALQDVSESVRAEAVLRETLAEAQRFRVALDHAPSYIYIKDGQGRYVYGNRATLGLFGCSAEALVGRDDRSFFAPETAARIRAIDKRVLAGETAREELEVRGGGLADGRVFWQEKAPIYADTARRVVWGLCGVSTDITARKRLERALELQANTDSLTGLDSRAHFLDVAGKELARLRRHPAPMALVMLDFDHFKRVNDRYGHEVGDRVLVAFARVCRQNLREIDLMGRLGGEEFEVLLPDTGGAQAREVVERLLGAVAAVELRVDGRPPIRMTASAGLAICGEGDGNMDALLNRADAALYEAKRLGRNRLVVAAGA</sequence>
<dbReference type="PANTHER" id="PTHR45138:SF9">
    <property type="entry name" value="DIGUANYLATE CYCLASE DGCM-RELATED"/>
    <property type="match status" value="1"/>
</dbReference>
<dbReference type="InterPro" id="IPR035965">
    <property type="entry name" value="PAS-like_dom_sf"/>
</dbReference>
<comment type="caution">
    <text evidence="6">The sequence shown here is derived from an EMBL/GenBank/DDBJ whole genome shotgun (WGS) entry which is preliminary data.</text>
</comment>
<evidence type="ECO:0000259" key="4">
    <source>
        <dbReference type="PROSITE" id="PS50113"/>
    </source>
</evidence>
<dbReference type="SUPFAM" id="SSF55073">
    <property type="entry name" value="Nucleotide cyclase"/>
    <property type="match status" value="1"/>
</dbReference>
<dbReference type="InterPro" id="IPR000014">
    <property type="entry name" value="PAS"/>
</dbReference>
<evidence type="ECO:0000313" key="6">
    <source>
        <dbReference type="EMBL" id="TXH84332.1"/>
    </source>
</evidence>
<dbReference type="Pfam" id="PF00990">
    <property type="entry name" value="GGDEF"/>
    <property type="match status" value="1"/>
</dbReference>
<dbReference type="PROSITE" id="PS50887">
    <property type="entry name" value="GGDEF"/>
    <property type="match status" value="1"/>
</dbReference>
<dbReference type="InterPro" id="IPR000700">
    <property type="entry name" value="PAS-assoc_C"/>
</dbReference>
<dbReference type="GO" id="GO:1902201">
    <property type="term" value="P:negative regulation of bacterial-type flagellum-dependent cell motility"/>
    <property type="evidence" value="ECO:0007669"/>
    <property type="project" value="TreeGrafter"/>
</dbReference>
<dbReference type="GO" id="GO:0043709">
    <property type="term" value="P:cell adhesion involved in single-species biofilm formation"/>
    <property type="evidence" value="ECO:0007669"/>
    <property type="project" value="TreeGrafter"/>
</dbReference>
<feature type="non-terminal residue" evidence="6">
    <location>
        <position position="1"/>
    </location>
</feature>
<evidence type="ECO:0000259" key="3">
    <source>
        <dbReference type="PROSITE" id="PS50112"/>
    </source>
</evidence>
<feature type="domain" description="PAC" evidence="4">
    <location>
        <begin position="174"/>
        <end position="227"/>
    </location>
</feature>
<dbReference type="NCBIfam" id="TIGR00229">
    <property type="entry name" value="sensory_box"/>
    <property type="match status" value="1"/>
</dbReference>
<dbReference type="Pfam" id="PF08448">
    <property type="entry name" value="PAS_4"/>
    <property type="match status" value="1"/>
</dbReference>
<dbReference type="GO" id="GO:0005886">
    <property type="term" value="C:plasma membrane"/>
    <property type="evidence" value="ECO:0007669"/>
    <property type="project" value="TreeGrafter"/>
</dbReference>
<dbReference type="AlphaFoldDB" id="A0A5C7SLS6"/>
<dbReference type="PANTHER" id="PTHR45138">
    <property type="entry name" value="REGULATORY COMPONENTS OF SENSORY TRANSDUCTION SYSTEM"/>
    <property type="match status" value="1"/>
</dbReference>
<proteinExistence type="predicted"/>
<dbReference type="CDD" id="cd00130">
    <property type="entry name" value="PAS"/>
    <property type="match status" value="2"/>
</dbReference>
<dbReference type="InterPro" id="IPR000160">
    <property type="entry name" value="GGDEF_dom"/>
</dbReference>
<gene>
    <name evidence="6" type="ORF">E6Q80_11765</name>
</gene>
<accession>A0A5C7SLS6</accession>
<dbReference type="NCBIfam" id="TIGR00254">
    <property type="entry name" value="GGDEF"/>
    <property type="match status" value="1"/>
</dbReference>
<dbReference type="SUPFAM" id="SSF55785">
    <property type="entry name" value="PYP-like sensor domain (PAS domain)"/>
    <property type="match status" value="2"/>
</dbReference>
<evidence type="ECO:0000256" key="2">
    <source>
        <dbReference type="ARBA" id="ARBA00034247"/>
    </source>
</evidence>
<evidence type="ECO:0000256" key="1">
    <source>
        <dbReference type="ARBA" id="ARBA00012528"/>
    </source>
</evidence>
<evidence type="ECO:0000259" key="5">
    <source>
        <dbReference type="PROSITE" id="PS50887"/>
    </source>
</evidence>
<dbReference type="Proteomes" id="UP000321192">
    <property type="component" value="Unassembled WGS sequence"/>
</dbReference>
<dbReference type="EMBL" id="SSFD01000182">
    <property type="protein sequence ID" value="TXH84332.1"/>
    <property type="molecule type" value="Genomic_DNA"/>
</dbReference>
<protein>
    <recommendedName>
        <fullName evidence="1">diguanylate cyclase</fullName>
        <ecNumber evidence="1">2.7.7.65</ecNumber>
    </recommendedName>
</protein>
<dbReference type="CDD" id="cd01949">
    <property type="entry name" value="GGDEF"/>
    <property type="match status" value="1"/>
</dbReference>
<feature type="domain" description="GGDEF" evidence="5">
    <location>
        <begin position="259"/>
        <end position="393"/>
    </location>
</feature>
<dbReference type="InterPro" id="IPR050469">
    <property type="entry name" value="Diguanylate_Cyclase"/>
</dbReference>
<dbReference type="PROSITE" id="PS50112">
    <property type="entry name" value="PAS"/>
    <property type="match status" value="1"/>
</dbReference>
<organism evidence="6 7">
    <name type="scientific">Thauera aminoaromatica</name>
    <dbReference type="NCBI Taxonomy" id="164330"/>
    <lineage>
        <taxon>Bacteria</taxon>
        <taxon>Pseudomonadati</taxon>
        <taxon>Pseudomonadota</taxon>
        <taxon>Betaproteobacteria</taxon>
        <taxon>Rhodocyclales</taxon>
        <taxon>Zoogloeaceae</taxon>
        <taxon>Thauera</taxon>
    </lineage>
</organism>
<comment type="catalytic activity">
    <reaction evidence="2">
        <text>2 GTP = 3',3'-c-di-GMP + 2 diphosphate</text>
        <dbReference type="Rhea" id="RHEA:24898"/>
        <dbReference type="ChEBI" id="CHEBI:33019"/>
        <dbReference type="ChEBI" id="CHEBI:37565"/>
        <dbReference type="ChEBI" id="CHEBI:58805"/>
        <dbReference type="EC" id="2.7.7.65"/>
    </reaction>
</comment>
<dbReference type="InterPro" id="IPR013656">
    <property type="entry name" value="PAS_4"/>
</dbReference>
<dbReference type="PROSITE" id="PS50113">
    <property type="entry name" value="PAC"/>
    <property type="match status" value="1"/>
</dbReference>
<dbReference type="Gene3D" id="3.30.70.270">
    <property type="match status" value="1"/>
</dbReference>
<dbReference type="SMART" id="SM00267">
    <property type="entry name" value="GGDEF"/>
    <property type="match status" value="1"/>
</dbReference>
<dbReference type="InterPro" id="IPR043128">
    <property type="entry name" value="Rev_trsase/Diguanyl_cyclase"/>
</dbReference>
<dbReference type="SMART" id="SM00091">
    <property type="entry name" value="PAS"/>
    <property type="match status" value="1"/>
</dbReference>
<dbReference type="EC" id="2.7.7.65" evidence="1"/>
<feature type="domain" description="PAS" evidence="3">
    <location>
        <begin position="100"/>
        <end position="170"/>
    </location>
</feature>
<dbReference type="GO" id="GO:0052621">
    <property type="term" value="F:diguanylate cyclase activity"/>
    <property type="evidence" value="ECO:0007669"/>
    <property type="project" value="UniProtKB-EC"/>
</dbReference>